<dbReference type="PROSITE" id="PS51257">
    <property type="entry name" value="PROKAR_LIPOPROTEIN"/>
    <property type="match status" value="1"/>
</dbReference>
<dbReference type="EMBL" id="VTHL01000020">
    <property type="protein sequence ID" value="TYZ06938.1"/>
    <property type="molecule type" value="Genomic_DNA"/>
</dbReference>
<sequence length="189" mass="21152">MMKISKIFLLSVLSLTFSCSESELGSLSSSSTKDYDSNNSTALLKSQETKLSNDADFKAYVKLNERITEKLRKKLSKLNGDNARKENSLRISYLLNKPNIKQSEFNELVQGLGFDNIEDYRSTTLSIIELANKIKRKYPEFSSISNASFSKAYKESKKDLTNLSGFSSDICTDCFFGSGLKGGFCYVEA</sequence>
<keyword evidence="2" id="KW-1185">Reference proteome</keyword>
<proteinExistence type="predicted"/>
<dbReference type="Proteomes" id="UP000322791">
    <property type="component" value="Unassembled WGS sequence"/>
</dbReference>
<reference evidence="1 2" key="1">
    <citation type="submission" date="2019-08" db="EMBL/GenBank/DDBJ databases">
        <authorList>
            <person name="Seo M.-J."/>
        </authorList>
    </citation>
    <scope>NUCLEOTIDE SEQUENCE [LARGE SCALE GENOMIC DNA]</scope>
    <source>
        <strain evidence="1 2">KIGAM108</strain>
    </source>
</reference>
<evidence type="ECO:0000313" key="1">
    <source>
        <dbReference type="EMBL" id="TYZ06938.1"/>
    </source>
</evidence>
<gene>
    <name evidence="1" type="ORF">FY528_16850</name>
</gene>
<dbReference type="RefSeq" id="WP_149072192.1">
    <property type="nucleotide sequence ID" value="NZ_VTHL01000020.1"/>
</dbReference>
<name>A0A5D6UVL2_9BACT</name>
<organism evidence="1 2">
    <name type="scientific">Hymenobacter lutimineralis</name>
    <dbReference type="NCBI Taxonomy" id="2606448"/>
    <lineage>
        <taxon>Bacteria</taxon>
        <taxon>Pseudomonadati</taxon>
        <taxon>Bacteroidota</taxon>
        <taxon>Cytophagia</taxon>
        <taxon>Cytophagales</taxon>
        <taxon>Hymenobacteraceae</taxon>
        <taxon>Hymenobacter</taxon>
    </lineage>
</organism>
<evidence type="ECO:0000313" key="2">
    <source>
        <dbReference type="Proteomes" id="UP000322791"/>
    </source>
</evidence>
<accession>A0A5D6UVL2</accession>
<comment type="caution">
    <text evidence="1">The sequence shown here is derived from an EMBL/GenBank/DDBJ whole genome shotgun (WGS) entry which is preliminary data.</text>
</comment>
<protein>
    <submittedName>
        <fullName evidence="1">Uncharacterized protein</fullName>
    </submittedName>
</protein>
<dbReference type="AlphaFoldDB" id="A0A5D6UVL2"/>